<comment type="caution">
    <text evidence="2">The sequence shown here is derived from an EMBL/GenBank/DDBJ whole genome shotgun (WGS) entry which is preliminary data.</text>
</comment>
<evidence type="ECO:0000313" key="2">
    <source>
        <dbReference type="EMBL" id="OMP10302.1"/>
    </source>
</evidence>
<reference evidence="3" key="1">
    <citation type="submission" date="2013-09" db="EMBL/GenBank/DDBJ databases">
        <title>Corchorus olitorius genome sequencing.</title>
        <authorList>
            <person name="Alam M."/>
            <person name="Haque M.S."/>
            <person name="Islam M.S."/>
            <person name="Emdad E.M."/>
            <person name="Islam M.M."/>
            <person name="Ahmed B."/>
            <person name="Halim A."/>
            <person name="Hossen Q.M.M."/>
            <person name="Hossain M.Z."/>
            <person name="Ahmed R."/>
            <person name="Khan M.M."/>
            <person name="Islam R."/>
            <person name="Rashid M.M."/>
            <person name="Khan S.A."/>
            <person name="Rahman M.S."/>
            <person name="Alam M."/>
            <person name="Yahiya A.S."/>
            <person name="Khan M.S."/>
            <person name="Azam M.S."/>
            <person name="Haque T."/>
            <person name="Lashkar M.Z.H."/>
            <person name="Akhand A.I."/>
            <person name="Morshed G."/>
            <person name="Roy S."/>
            <person name="Uddin K.S."/>
            <person name="Rabeya T."/>
            <person name="Hossain A.S."/>
            <person name="Chowdhury A."/>
            <person name="Snigdha A.R."/>
            <person name="Mortoza M.S."/>
            <person name="Matin S.A."/>
            <person name="Hoque S.M.E."/>
            <person name="Islam M.K."/>
            <person name="Roy D.K."/>
            <person name="Haider R."/>
            <person name="Moosa M.M."/>
            <person name="Elias S.M."/>
            <person name="Hasan A.M."/>
            <person name="Jahan S."/>
            <person name="Shafiuddin M."/>
            <person name="Mahmood N."/>
            <person name="Shommy N.S."/>
        </authorList>
    </citation>
    <scope>NUCLEOTIDE SEQUENCE [LARGE SCALE GENOMIC DNA]</scope>
    <source>
        <strain evidence="3">cv. O-4</strain>
    </source>
</reference>
<dbReference type="AlphaFoldDB" id="A0A1R3KT95"/>
<sequence>MSEKCRLARLHPLVADLGLVSPKPPLRLSNEPKPNQNQCPRPISITHRRIKRIPRKKAKMDANQGNKEELNEDKA</sequence>
<feature type="region of interest" description="Disordered" evidence="1">
    <location>
        <begin position="54"/>
        <end position="75"/>
    </location>
</feature>
<dbReference type="Proteomes" id="UP000187203">
    <property type="component" value="Unassembled WGS sequence"/>
</dbReference>
<evidence type="ECO:0000313" key="3">
    <source>
        <dbReference type="Proteomes" id="UP000187203"/>
    </source>
</evidence>
<evidence type="ECO:0000256" key="1">
    <source>
        <dbReference type="SAM" id="MobiDB-lite"/>
    </source>
</evidence>
<dbReference type="EMBL" id="AWUE01011940">
    <property type="protein sequence ID" value="OMP10302.1"/>
    <property type="molecule type" value="Genomic_DNA"/>
</dbReference>
<accession>A0A1R3KT95</accession>
<name>A0A1R3KT95_9ROSI</name>
<organism evidence="2 3">
    <name type="scientific">Corchorus olitorius</name>
    <dbReference type="NCBI Taxonomy" id="93759"/>
    <lineage>
        <taxon>Eukaryota</taxon>
        <taxon>Viridiplantae</taxon>
        <taxon>Streptophyta</taxon>
        <taxon>Embryophyta</taxon>
        <taxon>Tracheophyta</taxon>
        <taxon>Spermatophyta</taxon>
        <taxon>Magnoliopsida</taxon>
        <taxon>eudicotyledons</taxon>
        <taxon>Gunneridae</taxon>
        <taxon>Pentapetalae</taxon>
        <taxon>rosids</taxon>
        <taxon>malvids</taxon>
        <taxon>Malvales</taxon>
        <taxon>Malvaceae</taxon>
        <taxon>Grewioideae</taxon>
        <taxon>Apeibeae</taxon>
        <taxon>Corchorus</taxon>
    </lineage>
</organism>
<gene>
    <name evidence="2" type="ORF">COLO4_04633</name>
</gene>
<proteinExistence type="predicted"/>
<protein>
    <submittedName>
        <fullName evidence="2">Catalytic/ pyridoxal phosphate binding protein</fullName>
    </submittedName>
</protein>
<keyword evidence="3" id="KW-1185">Reference proteome</keyword>
<feature type="compositionally biased region" description="Basic and acidic residues" evidence="1">
    <location>
        <begin position="66"/>
        <end position="75"/>
    </location>
</feature>